<dbReference type="OrthoDB" id="44277at2759"/>
<dbReference type="SUPFAM" id="SSF69593">
    <property type="entry name" value="Glycerol-3-phosphate (1)-acyltransferase"/>
    <property type="match status" value="1"/>
</dbReference>
<dbReference type="Proteomes" id="UP000663877">
    <property type="component" value="Unassembled WGS sequence"/>
</dbReference>
<proteinExistence type="inferred from homology"/>
<dbReference type="GO" id="GO:0005789">
    <property type="term" value="C:endoplasmic reticulum membrane"/>
    <property type="evidence" value="ECO:0007669"/>
    <property type="project" value="UniProtKB-SubCell"/>
</dbReference>
<evidence type="ECO:0000313" key="6">
    <source>
        <dbReference type="EMBL" id="CAF1174281.1"/>
    </source>
</evidence>
<name>A0A813SN57_9BILA</name>
<feature type="transmembrane region" description="Helical" evidence="4">
    <location>
        <begin position="44"/>
        <end position="63"/>
    </location>
</feature>
<evidence type="ECO:0000313" key="5">
    <source>
        <dbReference type="EMBL" id="CAF0799632.1"/>
    </source>
</evidence>
<evidence type="ECO:0000256" key="2">
    <source>
        <dbReference type="ARBA" id="ARBA00022679"/>
    </source>
</evidence>
<dbReference type="PANTHER" id="PTHR22753">
    <property type="entry name" value="TRANSMEMBRANE PROTEIN 68"/>
    <property type="match status" value="1"/>
</dbReference>
<comment type="subcellular location">
    <subcellularLocation>
        <location evidence="4">Endoplasmic reticulum membrane</location>
        <topology evidence="4">Multi-pass membrane protein</topology>
    </subcellularLocation>
</comment>
<gene>
    <name evidence="5" type="ORF">BJG266_LOCUS5129</name>
    <name evidence="6" type="ORF">QVE165_LOCUS24302</name>
</gene>
<dbReference type="EMBL" id="CAJNOM010000169">
    <property type="protein sequence ID" value="CAF1174281.1"/>
    <property type="molecule type" value="Genomic_DNA"/>
</dbReference>
<comment type="similarity">
    <text evidence="1 4">Belongs to the diacylglycerol acyltransferase family.</text>
</comment>
<keyword evidence="4" id="KW-0812">Transmembrane</keyword>
<evidence type="ECO:0000313" key="8">
    <source>
        <dbReference type="Proteomes" id="UP000663877"/>
    </source>
</evidence>
<comment type="caution">
    <text evidence="4">Lacks conserved residue(s) required for the propagation of feature annotation.</text>
</comment>
<dbReference type="GO" id="GO:0008374">
    <property type="term" value="F:O-acyltransferase activity"/>
    <property type="evidence" value="ECO:0007669"/>
    <property type="project" value="InterPro"/>
</dbReference>
<dbReference type="InterPro" id="IPR007130">
    <property type="entry name" value="DAGAT"/>
</dbReference>
<reference evidence="5" key="1">
    <citation type="submission" date="2021-02" db="EMBL/GenBank/DDBJ databases">
        <authorList>
            <person name="Nowell W R."/>
        </authorList>
    </citation>
    <scope>NUCLEOTIDE SEQUENCE</scope>
</reference>
<evidence type="ECO:0000256" key="4">
    <source>
        <dbReference type="RuleBase" id="RU367023"/>
    </source>
</evidence>
<dbReference type="Pfam" id="PF03982">
    <property type="entry name" value="DAGAT"/>
    <property type="match status" value="1"/>
</dbReference>
<keyword evidence="4" id="KW-1133">Transmembrane helix</keyword>
<dbReference type="AlphaFoldDB" id="A0A813SN57"/>
<evidence type="ECO:0000256" key="1">
    <source>
        <dbReference type="ARBA" id="ARBA00005420"/>
    </source>
</evidence>
<sequence>MELTNLKKKTDKAIADPVARNEARRYSLPTRLAFLPDKTIGELWYFRLLTWIYYYIFICFHDFEIIGMDKIDPKQSCLFISRHSTHNAEITGIIVCSYYETGRVIRSLIHRQLIPFFPVLRLLGCVPGQRDTAISLLNSGFWVAVIPGGGEEAMVGHENAYEVRWPEKRKGFVHVATEAQAPIVPTFLANQEEMRWNPILFFWNLLGLGRLYSSILKLNIPIFTPILNTIGEIVWFTMTWIQIPIPAKLTLYIGDPIPYDISKDSIEDIVERSRNSLQALINRHQPQGKCYSNAIKQRIASLKKYWISKISK</sequence>
<keyword evidence="4" id="KW-0472">Membrane</keyword>
<comment type="caution">
    <text evidence="5">The sequence shown here is derived from an EMBL/GenBank/DDBJ whole genome shotgun (WGS) entry which is preliminary data.</text>
</comment>
<dbReference type="EC" id="2.3.1.-" evidence="4"/>
<dbReference type="PANTHER" id="PTHR22753:SF14">
    <property type="entry name" value="MONOACYLGLYCEROL_DIACYLGLYCEROL O-ACYLTRANSFERASE"/>
    <property type="match status" value="1"/>
</dbReference>
<keyword evidence="3" id="KW-0012">Acyltransferase</keyword>
<evidence type="ECO:0000313" key="7">
    <source>
        <dbReference type="Proteomes" id="UP000663832"/>
    </source>
</evidence>
<keyword evidence="4" id="KW-0256">Endoplasmic reticulum</keyword>
<keyword evidence="2 4" id="KW-0808">Transferase</keyword>
<keyword evidence="7" id="KW-1185">Reference proteome</keyword>
<dbReference type="EMBL" id="CAJNOI010000013">
    <property type="protein sequence ID" value="CAF0799632.1"/>
    <property type="molecule type" value="Genomic_DNA"/>
</dbReference>
<accession>A0A813SN57</accession>
<organism evidence="5 8">
    <name type="scientific">Adineta steineri</name>
    <dbReference type="NCBI Taxonomy" id="433720"/>
    <lineage>
        <taxon>Eukaryota</taxon>
        <taxon>Metazoa</taxon>
        <taxon>Spiralia</taxon>
        <taxon>Gnathifera</taxon>
        <taxon>Rotifera</taxon>
        <taxon>Eurotatoria</taxon>
        <taxon>Bdelloidea</taxon>
        <taxon>Adinetida</taxon>
        <taxon>Adinetidae</taxon>
        <taxon>Adineta</taxon>
    </lineage>
</organism>
<evidence type="ECO:0000256" key="3">
    <source>
        <dbReference type="ARBA" id="ARBA00023315"/>
    </source>
</evidence>
<protein>
    <recommendedName>
        <fullName evidence="4">Acyltransferase</fullName>
        <ecNumber evidence="4">2.3.1.-</ecNumber>
    </recommendedName>
</protein>
<dbReference type="Proteomes" id="UP000663832">
    <property type="component" value="Unassembled WGS sequence"/>
</dbReference>